<evidence type="ECO:0000313" key="2">
    <source>
        <dbReference type="Proteomes" id="UP000568751"/>
    </source>
</evidence>
<evidence type="ECO:0000313" key="1">
    <source>
        <dbReference type="EMBL" id="NYT27312.1"/>
    </source>
</evidence>
<accession>A0A853F0X9</accession>
<dbReference type="EMBL" id="JACCHT010000001">
    <property type="protein sequence ID" value="NYT27312.1"/>
    <property type="molecule type" value="Genomic_DNA"/>
</dbReference>
<protein>
    <recommendedName>
        <fullName evidence="3">Transposase</fullName>
    </recommendedName>
</protein>
<organism evidence="1 2">
    <name type="scientific">Candidatus Thiodubiliella endoseptemdiera</name>
    <dbReference type="NCBI Taxonomy" id="2738886"/>
    <lineage>
        <taxon>Bacteria</taxon>
        <taxon>Pseudomonadati</taxon>
        <taxon>Pseudomonadota</taxon>
        <taxon>Gammaproteobacteria</taxon>
        <taxon>Candidatus Pseudothioglobaceae</taxon>
        <taxon>Candidatus Thiodubiliella</taxon>
    </lineage>
</organism>
<reference evidence="1 2" key="1">
    <citation type="submission" date="2020-05" db="EMBL/GenBank/DDBJ databases">
        <title>Horizontal transmission and recombination maintain forever young bacterial symbiont genomes.</title>
        <authorList>
            <person name="Russell S.L."/>
            <person name="Pepper-Tunick E."/>
            <person name="Svedberg J."/>
            <person name="Byrne A."/>
            <person name="Ruelas Castillo J."/>
            <person name="Vollmers C."/>
            <person name="Beinart R.A."/>
            <person name="Corbett-Detig R."/>
        </authorList>
    </citation>
    <scope>NUCLEOTIDE SEQUENCE [LARGE SCALE GENOMIC DNA]</scope>
    <source>
        <strain evidence="1">455</strain>
    </source>
</reference>
<evidence type="ECO:0008006" key="3">
    <source>
        <dbReference type="Google" id="ProtNLM"/>
    </source>
</evidence>
<dbReference type="AlphaFoldDB" id="A0A853F0X9"/>
<dbReference type="Proteomes" id="UP000568751">
    <property type="component" value="Unassembled WGS sequence"/>
</dbReference>
<name>A0A853F0X9_9GAMM</name>
<gene>
    <name evidence="1" type="ORF">H0A76_05110</name>
</gene>
<proteinExistence type="predicted"/>
<sequence length="104" mass="12241">MMRYIEANALRADLSKTAQDWQYGSLSERVFRNRKILNKPYGELDNWVEYVNTPQTQKEIDKIRNNINRQAPLGNENWVIKMAKKHGLLSTLKARGRPKNKKKL</sequence>
<comment type="caution">
    <text evidence="1">The sequence shown here is derived from an EMBL/GenBank/DDBJ whole genome shotgun (WGS) entry which is preliminary data.</text>
</comment>